<dbReference type="GO" id="GO:0005524">
    <property type="term" value="F:ATP binding"/>
    <property type="evidence" value="ECO:0007669"/>
    <property type="project" value="UniProtKB-KW"/>
</dbReference>
<evidence type="ECO:0000256" key="1">
    <source>
        <dbReference type="ARBA" id="ARBA00022741"/>
    </source>
</evidence>
<dbReference type="Gene3D" id="3.40.50.300">
    <property type="entry name" value="P-loop containing nucleotide triphosphate hydrolases"/>
    <property type="match status" value="1"/>
</dbReference>
<evidence type="ECO:0000313" key="5">
    <source>
        <dbReference type="EnsemblMetazoa" id="XP_038066743.1"/>
    </source>
</evidence>
<dbReference type="OrthoDB" id="120976at2759"/>
<reference evidence="5" key="1">
    <citation type="submission" date="2022-11" db="UniProtKB">
        <authorList>
            <consortium name="EnsemblMetazoa"/>
        </authorList>
    </citation>
    <scope>IDENTIFICATION</scope>
</reference>
<dbReference type="SUPFAM" id="SSF52540">
    <property type="entry name" value="P-loop containing nucleoside triphosphate hydrolases"/>
    <property type="match status" value="1"/>
</dbReference>
<keyword evidence="1" id="KW-0547">Nucleotide-binding</keyword>
<dbReference type="Pfam" id="PF05729">
    <property type="entry name" value="NACHT"/>
    <property type="match status" value="1"/>
</dbReference>
<feature type="domain" description="NACHT" evidence="4">
    <location>
        <begin position="125"/>
        <end position="251"/>
    </location>
</feature>
<dbReference type="PROSITE" id="PS50837">
    <property type="entry name" value="NACHT"/>
    <property type="match status" value="1"/>
</dbReference>
<name>A0A914ASV5_PATMI</name>
<evidence type="ECO:0008006" key="7">
    <source>
        <dbReference type="Google" id="ProtNLM"/>
    </source>
</evidence>
<dbReference type="InterPro" id="IPR027417">
    <property type="entry name" value="P-loop_NTPase"/>
</dbReference>
<evidence type="ECO:0000259" key="4">
    <source>
        <dbReference type="PROSITE" id="PS50837"/>
    </source>
</evidence>
<keyword evidence="2" id="KW-0067">ATP-binding</keyword>
<dbReference type="RefSeq" id="XP_038066743.1">
    <property type="nucleotide sequence ID" value="XM_038210815.1"/>
</dbReference>
<dbReference type="EnsemblMetazoa" id="XM_038210815.1">
    <property type="protein sequence ID" value="XP_038066743.1"/>
    <property type="gene ID" value="LOC119736806"/>
</dbReference>
<dbReference type="GO" id="GO:0007165">
    <property type="term" value="P:signal transduction"/>
    <property type="evidence" value="ECO:0007669"/>
    <property type="project" value="InterPro"/>
</dbReference>
<dbReference type="OMA" id="NCENDFT"/>
<evidence type="ECO:0000313" key="6">
    <source>
        <dbReference type="Proteomes" id="UP000887568"/>
    </source>
</evidence>
<evidence type="ECO:0000259" key="3">
    <source>
        <dbReference type="PROSITE" id="PS50017"/>
    </source>
</evidence>
<proteinExistence type="predicted"/>
<dbReference type="Gene3D" id="3.80.10.10">
    <property type="entry name" value="Ribonuclease Inhibitor"/>
    <property type="match status" value="1"/>
</dbReference>
<protein>
    <recommendedName>
        <fullName evidence="7">NACHT domain-containing protein</fullName>
    </recommendedName>
</protein>
<dbReference type="Proteomes" id="UP000887568">
    <property type="component" value="Unplaced"/>
</dbReference>
<dbReference type="InterPro" id="IPR007111">
    <property type="entry name" value="NACHT_NTPase"/>
</dbReference>
<organism evidence="5 6">
    <name type="scientific">Patiria miniata</name>
    <name type="common">Bat star</name>
    <name type="synonym">Asterina miniata</name>
    <dbReference type="NCBI Taxonomy" id="46514"/>
    <lineage>
        <taxon>Eukaryota</taxon>
        <taxon>Metazoa</taxon>
        <taxon>Echinodermata</taxon>
        <taxon>Eleutherozoa</taxon>
        <taxon>Asterozoa</taxon>
        <taxon>Asteroidea</taxon>
        <taxon>Valvatacea</taxon>
        <taxon>Valvatida</taxon>
        <taxon>Asterinidae</taxon>
        <taxon>Patiria</taxon>
    </lineage>
</organism>
<dbReference type="InterPro" id="IPR032675">
    <property type="entry name" value="LRR_dom_sf"/>
</dbReference>
<evidence type="ECO:0000256" key="2">
    <source>
        <dbReference type="ARBA" id="ARBA00022840"/>
    </source>
</evidence>
<feature type="domain" description="Death" evidence="3">
    <location>
        <begin position="1"/>
        <end position="44"/>
    </location>
</feature>
<keyword evidence="6" id="KW-1185">Reference proteome</keyword>
<sequence length="834" mass="94135">MLKTWWQRWDHPNDDGENGAVDALCDAFKKTGRTDLVLLLRGSVDGSGHFNLDAYRDEFIRYYQDEMSVVPLLPWLPSEVRRINDIYVKLKLQERQDEGRKVKKQEIDSHEDMFKLEYEDGKPVRFILLSGIAGSGKTTIVSKIATDWAEQKPGSPLSEFTFLMALSMRELQGVSDLTEAIYDQILADDTKLDRQSLTNYLSSHAEKILVVLDGADEYDKEGSQLPSEGFITDIIRNKILRGCTVLVTTRPHMVDKLCELNPSFIHIETRGFSDEGVQEYIQKFFKRKDPTVSVGQFGYLKASGTFLSFARTPIMLLLMCLVWSDEQKLPETLTELFKEVLLFILKRHFQKFGLSNPEDKGLLENEVINLVKALGAKALDGLMLPGQKLVFEAGDFGNSEMVDKACKTGILSKEKIRSKLRAVERVTFFHKTFQEAIAGFYWASLVESDDGLFESYLSKVDRNNAVDMEYLMRFCCGGNVKAAESLLGYVETFGLKTYLQDYVLFFPEPNEPLRRLWILMHFEAHSEELHSIAGTIFNPVFLVTMNCENDFTSALKFLVECAHSSASKLRVVDLKGVCLCGNSFSSLAEQLKSLKELQELKLGTSEGSYAEDIIIALVKDVLPSLQRNLRVLEVFIPTESSVNPEAILAVMQWACASPSMNELNLYRLKSGLFPQPYTEYIPDSIDAVNAEHQPTQSSIQGLNVSGNSFGQCTAAVIELLKQMPFLKRLDMEDMSFEESDWTDLVEVLKGCQQLQFLNLSGNSVNDKGLEALLEIIPMLPDLYRGFSDEGVKEYIQKFFKGGESEHSNASEEFDDSEDSYGLYENLKTSGTLLS</sequence>
<accession>A0A914ASV5</accession>
<dbReference type="AlphaFoldDB" id="A0A914ASV5"/>
<dbReference type="PANTHER" id="PTHR46312">
    <property type="entry name" value="NACHT DOMAIN-CONTAINING PROTEIN"/>
    <property type="match status" value="1"/>
</dbReference>
<dbReference type="PROSITE" id="PS50017">
    <property type="entry name" value="DEATH_DOMAIN"/>
    <property type="match status" value="1"/>
</dbReference>
<dbReference type="SUPFAM" id="SSF52047">
    <property type="entry name" value="RNI-like"/>
    <property type="match status" value="1"/>
</dbReference>
<dbReference type="PANTHER" id="PTHR46312:SF2">
    <property type="entry name" value="NUCLEOTIDE-BINDING OLIGOMERIZATION DOMAIN-CONTAINING PROTEIN 2-LIKE"/>
    <property type="match status" value="1"/>
</dbReference>
<dbReference type="InterPro" id="IPR000488">
    <property type="entry name" value="Death_dom"/>
</dbReference>
<dbReference type="GeneID" id="119736806"/>